<dbReference type="RefSeq" id="XP_003284690.1">
    <property type="nucleotide sequence ID" value="XM_003284642.1"/>
</dbReference>
<keyword evidence="3" id="KW-1185">Reference proteome</keyword>
<feature type="region of interest" description="Disordered" evidence="1">
    <location>
        <begin position="410"/>
        <end position="460"/>
    </location>
</feature>
<reference evidence="3" key="1">
    <citation type="journal article" date="2011" name="Genome Biol.">
        <title>Comparative genomics of the social amoebae Dictyostelium discoideum and Dictyostelium purpureum.</title>
        <authorList>
            <consortium name="US DOE Joint Genome Institute (JGI-PGF)"/>
            <person name="Sucgang R."/>
            <person name="Kuo A."/>
            <person name="Tian X."/>
            <person name="Salerno W."/>
            <person name="Parikh A."/>
            <person name="Feasley C.L."/>
            <person name="Dalin E."/>
            <person name="Tu H."/>
            <person name="Huang E."/>
            <person name="Barry K."/>
            <person name="Lindquist E."/>
            <person name="Shapiro H."/>
            <person name="Bruce D."/>
            <person name="Schmutz J."/>
            <person name="Salamov A."/>
            <person name="Fey P."/>
            <person name="Gaudet P."/>
            <person name="Anjard C."/>
            <person name="Babu M.M."/>
            <person name="Basu S."/>
            <person name="Bushmanova Y."/>
            <person name="van der Wel H."/>
            <person name="Katoh-Kurasawa M."/>
            <person name="Dinh C."/>
            <person name="Coutinho P.M."/>
            <person name="Saito T."/>
            <person name="Elias M."/>
            <person name="Schaap P."/>
            <person name="Kay R.R."/>
            <person name="Henrissat B."/>
            <person name="Eichinger L."/>
            <person name="Rivero F."/>
            <person name="Putnam N.H."/>
            <person name="West C.M."/>
            <person name="Loomis W.F."/>
            <person name="Chisholm R.L."/>
            <person name="Shaulsky G."/>
            <person name="Strassmann J.E."/>
            <person name="Queller D.C."/>
            <person name="Kuspa A."/>
            <person name="Grigoriev I.V."/>
        </authorList>
    </citation>
    <scope>NUCLEOTIDE SEQUENCE [LARGE SCALE GENOMIC DNA]</scope>
    <source>
        <strain evidence="3">QSDP1</strain>
    </source>
</reference>
<feature type="compositionally biased region" description="Low complexity" evidence="1">
    <location>
        <begin position="436"/>
        <end position="447"/>
    </location>
</feature>
<evidence type="ECO:0000256" key="1">
    <source>
        <dbReference type="SAM" id="MobiDB-lite"/>
    </source>
</evidence>
<dbReference type="GeneID" id="10506546"/>
<organism evidence="2 3">
    <name type="scientific">Dictyostelium purpureum</name>
    <name type="common">Slime mold</name>
    <dbReference type="NCBI Taxonomy" id="5786"/>
    <lineage>
        <taxon>Eukaryota</taxon>
        <taxon>Amoebozoa</taxon>
        <taxon>Evosea</taxon>
        <taxon>Eumycetozoa</taxon>
        <taxon>Dictyostelia</taxon>
        <taxon>Dictyosteliales</taxon>
        <taxon>Dictyosteliaceae</taxon>
        <taxon>Dictyostelium</taxon>
    </lineage>
</organism>
<evidence type="ECO:0000313" key="2">
    <source>
        <dbReference type="EMBL" id="EGC38796.1"/>
    </source>
</evidence>
<evidence type="ECO:0008006" key="4">
    <source>
        <dbReference type="Google" id="ProtNLM"/>
    </source>
</evidence>
<feature type="compositionally biased region" description="Polar residues" evidence="1">
    <location>
        <begin position="448"/>
        <end position="460"/>
    </location>
</feature>
<dbReference type="Proteomes" id="UP000001064">
    <property type="component" value="Unassembled WGS sequence"/>
</dbReference>
<dbReference type="VEuPathDB" id="AmoebaDB:DICPUDRAFT_75633"/>
<feature type="region of interest" description="Disordered" evidence="1">
    <location>
        <begin position="278"/>
        <end position="297"/>
    </location>
</feature>
<feature type="compositionally biased region" description="Polar residues" evidence="1">
    <location>
        <begin position="281"/>
        <end position="297"/>
    </location>
</feature>
<sequence>MTIHNNKNNFSNNKDTNNLEFKNVEDDHDIYYVDNMSKSSFHRALVVSCVYFDLKVENDKVLFCKYIYEPKDTQIVYHVGKSKLSLKTIEKRASTIISQFKYNILTNNCHTFCRKVAKAIVEDKKSFKKNAPPPWDMTKSSTLSRRPLTMDYNELIPKVKELQIKLFNSIENIPLGIFIFQDGDFENVHKIKKTIPEKKNINPSFNDFSKSVNNNNNKNLPITNSKDQSINNSNDINSKQTINNNNNSNENKNKSTVNSTPNNIINKNNNNINPLLFKSNMEPNKNIPDTSSKNSNNQIYPITNSVHPNNFTNDPNSTNNVPHPLSNSNYLPNSNNNTNGYNYTYGYSPNYVNYHNFQNRYPVNPSNNEIYNTNQNIPAYNQPIYMNNVHSSNTNPNFYNSNNCYTLSNHNNNYNNSGPKTPYSPNDNLNHPPMVSQSQSYSGYHSSNTNTNKEIKNNSPKKYCSKCQNFYKSTGSTSHSQICSGNKNEKNKPNNFYIPKTNNVHPPPPIANENIMQYSITENANPLASSSGVVTTTTTTVFSRLF</sequence>
<dbReference type="EMBL" id="GL870969">
    <property type="protein sequence ID" value="EGC38796.1"/>
    <property type="molecule type" value="Genomic_DNA"/>
</dbReference>
<proteinExistence type="predicted"/>
<accession>F0ZB80</accession>
<dbReference type="AlphaFoldDB" id="F0ZB80"/>
<name>F0ZB80_DICPU</name>
<gene>
    <name evidence="2" type="ORF">DICPUDRAFT_75633</name>
</gene>
<dbReference type="KEGG" id="dpp:DICPUDRAFT_75633"/>
<protein>
    <recommendedName>
        <fullName evidence="4">PPPDE domain-containing protein</fullName>
    </recommendedName>
</protein>
<feature type="region of interest" description="Disordered" evidence="1">
    <location>
        <begin position="199"/>
        <end position="271"/>
    </location>
</feature>
<evidence type="ECO:0000313" key="3">
    <source>
        <dbReference type="Proteomes" id="UP000001064"/>
    </source>
</evidence>
<feature type="compositionally biased region" description="Low complexity" evidence="1">
    <location>
        <begin position="206"/>
        <end position="271"/>
    </location>
</feature>
<dbReference type="InParanoid" id="F0ZB80"/>